<keyword evidence="4" id="KW-1185">Reference proteome</keyword>
<sequence length="700" mass="71409">MRCRPSALRFAIALGPAISIVSLAHAAELGEGVVDVRPTRAALEANGSTPGQQALDGSPVGSASGHPVSAPRLAPLPAVRNDLSRSDHAAVAAKEAGDAPDIAAVGEILRQRIAQAVEAGIVVFREGAGQPRDENQEAKGGHAAPERDLSDAGNAVRPSPAPLEVPAPPRQMDELPRIDPHSPRPVITAPSRVTLFPPPPGDGASDHHDGAQVATAGRESARGAGNLTARGAAGHASDDTPVCLADETFVLPSPPSYQGDAARDREDGASIGSFEFNDPVAAEAAARERLALGLGAEAATIARLLLSGRSSAQVIAVLAPLVDGRAPTSLGPLETAGCGGLHGLWRAEALALTGDAAQAMAEAGERPAALEGLPLLLRRQVSMDLATAALDAGETERAAWYAAMARRGGGGDQRFDQWSTLVEARMRLVDGKTTDAIDMLAGLLGAGSRVSLDAALELARLGPAVALAGEETIVTAADLLGAEALAARGTAGGAAALRGEAALRLHTEGKGGALTVLSHGLARGLIDAETYVAGVAELEAGDTGDSDGRPLALLHAEAPGRFRDALTHRRFRQALALSYARIGAAMMARAVLETGDLDDTRFRTALAAEAAPFADPAVATWLGGATIVDDAPLREEVTGTEASAPPTRPGNVRDGNGRAEGGGGASSPEARLPGLARRARALLAEVTDEIDLIRRTLDDG</sequence>
<feature type="region of interest" description="Disordered" evidence="1">
    <location>
        <begin position="128"/>
        <end position="223"/>
    </location>
</feature>
<evidence type="ECO:0000256" key="2">
    <source>
        <dbReference type="SAM" id="SignalP"/>
    </source>
</evidence>
<feature type="region of interest" description="Disordered" evidence="1">
    <location>
        <begin position="637"/>
        <end position="672"/>
    </location>
</feature>
<evidence type="ECO:0000313" key="4">
    <source>
        <dbReference type="Proteomes" id="UP000655420"/>
    </source>
</evidence>
<feature type="compositionally biased region" description="Pro residues" evidence="1">
    <location>
        <begin position="159"/>
        <end position="169"/>
    </location>
</feature>
<name>A0A8J7M5K2_9RHOB</name>
<organism evidence="3 4">
    <name type="scientific">Thermohalobaculum xanthum</name>
    <dbReference type="NCBI Taxonomy" id="2753746"/>
    <lineage>
        <taxon>Bacteria</taxon>
        <taxon>Pseudomonadati</taxon>
        <taxon>Pseudomonadota</taxon>
        <taxon>Alphaproteobacteria</taxon>
        <taxon>Rhodobacterales</taxon>
        <taxon>Paracoccaceae</taxon>
        <taxon>Thermohalobaculum</taxon>
    </lineage>
</organism>
<feature type="chain" id="PRO_5035277477" evidence="2">
    <location>
        <begin position="27"/>
        <end position="700"/>
    </location>
</feature>
<feature type="region of interest" description="Disordered" evidence="1">
    <location>
        <begin position="45"/>
        <end position="73"/>
    </location>
</feature>
<feature type="compositionally biased region" description="Basic and acidic residues" evidence="1">
    <location>
        <begin position="171"/>
        <end position="182"/>
    </location>
</feature>
<dbReference type="AlphaFoldDB" id="A0A8J7M5K2"/>
<evidence type="ECO:0000313" key="3">
    <source>
        <dbReference type="EMBL" id="MBK0398130.1"/>
    </source>
</evidence>
<feature type="compositionally biased region" description="Basic and acidic residues" evidence="1">
    <location>
        <begin position="131"/>
        <end position="150"/>
    </location>
</feature>
<gene>
    <name evidence="3" type="ORF">H0I76_02920</name>
</gene>
<accession>A0A8J7M5K2</accession>
<reference evidence="3" key="1">
    <citation type="submission" date="2020-12" db="EMBL/GenBank/DDBJ databases">
        <title>Bacterial taxonomy.</title>
        <authorList>
            <person name="Pan X."/>
        </authorList>
    </citation>
    <scope>NUCLEOTIDE SEQUENCE</scope>
    <source>
        <strain evidence="3">M0105</strain>
    </source>
</reference>
<keyword evidence="2" id="KW-0732">Signal</keyword>
<dbReference type="EMBL" id="JAEHHL010000001">
    <property type="protein sequence ID" value="MBK0398130.1"/>
    <property type="molecule type" value="Genomic_DNA"/>
</dbReference>
<evidence type="ECO:0000256" key="1">
    <source>
        <dbReference type="SAM" id="MobiDB-lite"/>
    </source>
</evidence>
<protein>
    <submittedName>
        <fullName evidence="3">Uncharacterized protein</fullName>
    </submittedName>
</protein>
<dbReference type="RefSeq" id="WP_200606800.1">
    <property type="nucleotide sequence ID" value="NZ_JAEHHL010000001.1"/>
</dbReference>
<dbReference type="Proteomes" id="UP000655420">
    <property type="component" value="Unassembled WGS sequence"/>
</dbReference>
<feature type="signal peptide" evidence="2">
    <location>
        <begin position="1"/>
        <end position="26"/>
    </location>
</feature>
<comment type="caution">
    <text evidence="3">The sequence shown here is derived from an EMBL/GenBank/DDBJ whole genome shotgun (WGS) entry which is preliminary data.</text>
</comment>
<proteinExistence type="predicted"/>